<dbReference type="Gene3D" id="3.30.40.10">
    <property type="entry name" value="Zinc/RING finger domain, C3HC4 (zinc finger)"/>
    <property type="match status" value="1"/>
</dbReference>
<dbReference type="GO" id="GO:0006397">
    <property type="term" value="P:mRNA processing"/>
    <property type="evidence" value="ECO:0007669"/>
    <property type="project" value="InterPro"/>
</dbReference>
<evidence type="ECO:0000259" key="4">
    <source>
        <dbReference type="PROSITE" id="PS50089"/>
    </source>
</evidence>
<evidence type="ECO:0000313" key="5">
    <source>
        <dbReference type="EMBL" id="EDO35477.1"/>
    </source>
</evidence>
<proteinExistence type="predicted"/>
<feature type="domain" description="RING-type" evidence="4">
    <location>
        <begin position="30"/>
        <end position="69"/>
    </location>
</feature>
<dbReference type="eggNOG" id="KOG0314">
    <property type="taxonomic scope" value="Eukaryota"/>
</dbReference>
<dbReference type="Pfam" id="PF13923">
    <property type="entry name" value="zf-C3HC4_2"/>
    <property type="match status" value="1"/>
</dbReference>
<dbReference type="InterPro" id="IPR001841">
    <property type="entry name" value="Znf_RING"/>
</dbReference>
<sequence length="95" mass="10332">KKEDGPKTLVPAADVPAAKADRKVPSELRCPMCKNLLTDTVLIPCCGTSYCDECIRTYLLENEQECPTCGAESVSPDSLIINKQLRQVNTNSSAM</sequence>
<evidence type="ECO:0000313" key="6">
    <source>
        <dbReference type="Proteomes" id="UP000001593"/>
    </source>
</evidence>
<dbReference type="PhylomeDB" id="A7SLE3"/>
<evidence type="ECO:0000256" key="1">
    <source>
        <dbReference type="ARBA" id="ARBA00022771"/>
    </source>
</evidence>
<feature type="non-terminal residue" evidence="5">
    <location>
        <position position="1"/>
    </location>
</feature>
<dbReference type="KEGG" id="nve:5506912"/>
<protein>
    <recommendedName>
        <fullName evidence="4">RING-type domain-containing protein</fullName>
    </recommendedName>
</protein>
<dbReference type="InterPro" id="IPR013083">
    <property type="entry name" value="Znf_RING/FYVE/PHD"/>
</dbReference>
<dbReference type="InParanoid" id="A7SLE3"/>
<keyword evidence="6" id="KW-1185">Reference proteome</keyword>
<dbReference type="PROSITE" id="PS50089">
    <property type="entry name" value="ZF_RING_2"/>
    <property type="match status" value="1"/>
</dbReference>
<keyword evidence="2" id="KW-0862">Zinc</keyword>
<dbReference type="Proteomes" id="UP000001593">
    <property type="component" value="Unassembled WGS sequence"/>
</dbReference>
<keyword evidence="1 3" id="KW-0479">Metal-binding</keyword>
<dbReference type="STRING" id="45351.A7SLE3"/>
<dbReference type="EMBL" id="DS469697">
    <property type="protein sequence ID" value="EDO35477.1"/>
    <property type="molecule type" value="Genomic_DNA"/>
</dbReference>
<name>A7SLE3_NEMVE</name>
<dbReference type="PANTHER" id="PTHR15439:SF0">
    <property type="entry name" value="CELL DIVISION CYCLE AND APOPTOSIS REGULATOR PROTEIN 1-RELATED"/>
    <property type="match status" value="1"/>
</dbReference>
<dbReference type="PANTHER" id="PTHR15439">
    <property type="entry name" value="RETINOBLASTOMA-BINDING PROTEIN 6"/>
    <property type="match status" value="1"/>
</dbReference>
<dbReference type="GO" id="GO:0016567">
    <property type="term" value="P:protein ubiquitination"/>
    <property type="evidence" value="ECO:0007669"/>
    <property type="project" value="InterPro"/>
</dbReference>
<dbReference type="GO" id="GO:0061630">
    <property type="term" value="F:ubiquitin protein ligase activity"/>
    <property type="evidence" value="ECO:0007669"/>
    <property type="project" value="InterPro"/>
</dbReference>
<organism evidence="5 6">
    <name type="scientific">Nematostella vectensis</name>
    <name type="common">Starlet sea anemone</name>
    <dbReference type="NCBI Taxonomy" id="45351"/>
    <lineage>
        <taxon>Eukaryota</taxon>
        <taxon>Metazoa</taxon>
        <taxon>Cnidaria</taxon>
        <taxon>Anthozoa</taxon>
        <taxon>Hexacorallia</taxon>
        <taxon>Actiniaria</taxon>
        <taxon>Edwardsiidae</taxon>
        <taxon>Nematostella</taxon>
    </lineage>
</organism>
<evidence type="ECO:0000256" key="3">
    <source>
        <dbReference type="PROSITE-ProRule" id="PRU00175"/>
    </source>
</evidence>
<gene>
    <name evidence="5" type="ORF">NEMVEDRAFT_v1g122573</name>
</gene>
<dbReference type="AlphaFoldDB" id="A7SLE3"/>
<accession>A7SLE3</accession>
<dbReference type="CDD" id="cd16620">
    <property type="entry name" value="vRING-HC-C4C4_RBBP6"/>
    <property type="match status" value="1"/>
</dbReference>
<dbReference type="InterPro" id="IPR033489">
    <property type="entry name" value="RBBP6"/>
</dbReference>
<keyword evidence="1 3" id="KW-0863">Zinc-finger</keyword>
<reference evidence="5 6" key="1">
    <citation type="journal article" date="2007" name="Science">
        <title>Sea anemone genome reveals ancestral eumetazoan gene repertoire and genomic organization.</title>
        <authorList>
            <person name="Putnam N.H."/>
            <person name="Srivastava M."/>
            <person name="Hellsten U."/>
            <person name="Dirks B."/>
            <person name="Chapman J."/>
            <person name="Salamov A."/>
            <person name="Terry A."/>
            <person name="Shapiro H."/>
            <person name="Lindquist E."/>
            <person name="Kapitonov V.V."/>
            <person name="Jurka J."/>
            <person name="Genikhovich G."/>
            <person name="Grigoriev I.V."/>
            <person name="Lucas S.M."/>
            <person name="Steele R.E."/>
            <person name="Finnerty J.R."/>
            <person name="Technau U."/>
            <person name="Martindale M.Q."/>
            <person name="Rokhsar D.S."/>
        </authorList>
    </citation>
    <scope>NUCLEOTIDE SEQUENCE [LARGE SCALE GENOMIC DNA]</scope>
    <source>
        <strain evidence="6">CH2 X CH6</strain>
    </source>
</reference>
<dbReference type="HOGENOM" id="CLU_2378754_0_0_1"/>
<evidence type="ECO:0000256" key="2">
    <source>
        <dbReference type="ARBA" id="ARBA00022833"/>
    </source>
</evidence>
<dbReference type="SUPFAM" id="SSF57850">
    <property type="entry name" value="RING/U-box"/>
    <property type="match status" value="1"/>
</dbReference>
<dbReference type="GO" id="GO:0008270">
    <property type="term" value="F:zinc ion binding"/>
    <property type="evidence" value="ECO:0007669"/>
    <property type="project" value="UniProtKB-KW"/>
</dbReference>